<comment type="caution">
    <text evidence="1">The sequence shown here is derived from an EMBL/GenBank/DDBJ whole genome shotgun (WGS) entry which is preliminary data.</text>
</comment>
<accession>A0ACC2IUH6</accession>
<dbReference type="Proteomes" id="UP001153331">
    <property type="component" value="Unassembled WGS sequence"/>
</dbReference>
<dbReference type="EMBL" id="JAPHNI010000008">
    <property type="protein sequence ID" value="KAJ8118848.1"/>
    <property type="molecule type" value="Genomic_DNA"/>
</dbReference>
<proteinExistence type="predicted"/>
<sequence>MLGRTLVRCVFLAASVALQHHSFASAMGNIDGSVRDPPPPAPLLNATSEALSSSTPIRTTLSTSATSAAKLMITAGSGVATTLNCTASASCLPTTTIVITLLNPTLTPDTGTSRSEHDGALTDDELDGAGTPFETAGPDPVSKWPHWFTAATFTLIFYDILTLAIFVWLWVFGYLWWFRRGGRRRENRRGWRGGAVSPGQMELARMASMGLERAGGGSHERTGEWVRTGGGNERVRSASQEARNARRVELENELRLLGMF</sequence>
<gene>
    <name evidence="1" type="ORF">OPT61_g264</name>
</gene>
<reference evidence="1" key="1">
    <citation type="submission" date="2022-11" db="EMBL/GenBank/DDBJ databases">
        <title>Genome Sequence of Boeremia exigua.</title>
        <authorList>
            <person name="Buettner E."/>
        </authorList>
    </citation>
    <scope>NUCLEOTIDE SEQUENCE</scope>
    <source>
        <strain evidence="1">CU02</strain>
    </source>
</reference>
<evidence type="ECO:0000313" key="2">
    <source>
        <dbReference type="Proteomes" id="UP001153331"/>
    </source>
</evidence>
<name>A0ACC2IUH6_9PLEO</name>
<evidence type="ECO:0000313" key="1">
    <source>
        <dbReference type="EMBL" id="KAJ8118848.1"/>
    </source>
</evidence>
<protein>
    <submittedName>
        <fullName evidence="1">Uncharacterized protein</fullName>
    </submittedName>
</protein>
<keyword evidence="2" id="KW-1185">Reference proteome</keyword>
<organism evidence="1 2">
    <name type="scientific">Boeremia exigua</name>
    <dbReference type="NCBI Taxonomy" id="749465"/>
    <lineage>
        <taxon>Eukaryota</taxon>
        <taxon>Fungi</taxon>
        <taxon>Dikarya</taxon>
        <taxon>Ascomycota</taxon>
        <taxon>Pezizomycotina</taxon>
        <taxon>Dothideomycetes</taxon>
        <taxon>Pleosporomycetidae</taxon>
        <taxon>Pleosporales</taxon>
        <taxon>Pleosporineae</taxon>
        <taxon>Didymellaceae</taxon>
        <taxon>Boeremia</taxon>
    </lineage>
</organism>